<organism evidence="3 4">
    <name type="scientific">Colletotrichum sublineola</name>
    <name type="common">Sorghum anthracnose fungus</name>
    <dbReference type="NCBI Taxonomy" id="1173701"/>
    <lineage>
        <taxon>Eukaryota</taxon>
        <taxon>Fungi</taxon>
        <taxon>Dikarya</taxon>
        <taxon>Ascomycota</taxon>
        <taxon>Pezizomycotina</taxon>
        <taxon>Sordariomycetes</taxon>
        <taxon>Hypocreomycetidae</taxon>
        <taxon>Glomerellales</taxon>
        <taxon>Glomerellaceae</taxon>
        <taxon>Colletotrichum</taxon>
        <taxon>Colletotrichum graminicola species complex</taxon>
    </lineage>
</organism>
<dbReference type="eggNOG" id="ENOG502R6FV">
    <property type="taxonomic scope" value="Eukaryota"/>
</dbReference>
<dbReference type="OrthoDB" id="4848194at2759"/>
<keyword evidence="4" id="KW-1185">Reference proteome</keyword>
<evidence type="ECO:0000313" key="4">
    <source>
        <dbReference type="Proteomes" id="UP000027238"/>
    </source>
</evidence>
<protein>
    <submittedName>
        <fullName evidence="3">Uncharacterized protein</fullName>
    </submittedName>
</protein>
<comment type="caution">
    <text evidence="3">The sequence shown here is derived from an EMBL/GenBank/DDBJ whole genome shotgun (WGS) entry which is preliminary data.</text>
</comment>
<dbReference type="EMBL" id="JMSE01000789">
    <property type="protein sequence ID" value="KDN67619.1"/>
    <property type="molecule type" value="Genomic_DNA"/>
</dbReference>
<reference evidence="4" key="1">
    <citation type="journal article" date="2014" name="Genome Announc.">
        <title>Draft genome sequence of Colletotrichum sublineola, a destructive pathogen of cultivated sorghum.</title>
        <authorList>
            <person name="Baroncelli R."/>
            <person name="Sanz-Martin J.M."/>
            <person name="Rech G.E."/>
            <person name="Sukno S.A."/>
            <person name="Thon M.R."/>
        </authorList>
    </citation>
    <scope>NUCLEOTIDE SEQUENCE [LARGE SCALE GENOMIC DNA]</scope>
    <source>
        <strain evidence="4">TX430BB</strain>
    </source>
</reference>
<evidence type="ECO:0000313" key="3">
    <source>
        <dbReference type="EMBL" id="KDN67619.1"/>
    </source>
</evidence>
<dbReference type="OMA" id="RSFMVEP"/>
<proteinExistence type="predicted"/>
<feature type="signal peptide" evidence="2">
    <location>
        <begin position="1"/>
        <end position="18"/>
    </location>
</feature>
<evidence type="ECO:0000256" key="1">
    <source>
        <dbReference type="SAM" id="MobiDB-lite"/>
    </source>
</evidence>
<dbReference type="Proteomes" id="UP000027238">
    <property type="component" value="Unassembled WGS sequence"/>
</dbReference>
<feature type="compositionally biased region" description="Basic and acidic residues" evidence="1">
    <location>
        <begin position="63"/>
        <end position="81"/>
    </location>
</feature>
<dbReference type="AlphaFoldDB" id="A0A066XIY2"/>
<feature type="chain" id="PRO_5001630382" evidence="2">
    <location>
        <begin position="19"/>
        <end position="192"/>
    </location>
</feature>
<gene>
    <name evidence="3" type="ORF">CSUB01_10112</name>
</gene>
<name>A0A066XIY2_COLSU</name>
<dbReference type="HOGENOM" id="CLU_1643590_0_0_1"/>
<sequence length="192" mass="20609">MKMRFSILALALSGGASALPAFSGLVAHRPTDLADRKVEFKGAEAPALIDDMNLSRAETVTVRDESVPNTEKRSFMVEPREAAPPPPDAGLQAQAIGDNKEDPTTGLTDSDAAEIVTSIDFNDKKAPGALNAKGQRNPLPGLNAEMTDAIIKQGQAALKEADRVYERLQAILLFNALVYIEFFPQPDHRVGA</sequence>
<evidence type="ECO:0000256" key="2">
    <source>
        <dbReference type="SAM" id="SignalP"/>
    </source>
</evidence>
<feature type="region of interest" description="Disordered" evidence="1">
    <location>
        <begin position="63"/>
        <end position="107"/>
    </location>
</feature>
<keyword evidence="2" id="KW-0732">Signal</keyword>
<accession>A0A066XIY2</accession>